<dbReference type="Proteomes" id="UP000271162">
    <property type="component" value="Unassembled WGS sequence"/>
</dbReference>
<keyword evidence="1" id="KW-0732">Signal</keyword>
<evidence type="ECO:0000313" key="3">
    <source>
        <dbReference type="Proteomes" id="UP000271162"/>
    </source>
</evidence>
<protein>
    <submittedName>
        <fullName evidence="4">AAI domain-containing protein</fullName>
    </submittedName>
</protein>
<sequence length="187" mass="20292">MLSFVALLALVPAVDMCVPTQAPTTTTTNPCCSMLSQSSLPKRNPTSSAFEQCSILRRMSSTCPVDGIVFCDAAPDTNPSIMQIEFFNAAGNVVRSFTNSGNTLAVNVMCCPILSTTSLPKVNPSNLTAVQQCSILRRMSSTCPTDGLVFCDAAQETNVRFVISFFLSFLQFIHRLVRRDFTILSIS</sequence>
<reference evidence="4" key="1">
    <citation type="submission" date="2016-04" db="UniProtKB">
        <authorList>
            <consortium name="WormBaseParasite"/>
        </authorList>
    </citation>
    <scope>IDENTIFICATION</scope>
</reference>
<reference evidence="2 3" key="2">
    <citation type="submission" date="2018-11" db="EMBL/GenBank/DDBJ databases">
        <authorList>
            <consortium name="Pathogen Informatics"/>
        </authorList>
    </citation>
    <scope>NUCLEOTIDE SEQUENCE [LARGE SCALE GENOMIC DNA]</scope>
</reference>
<evidence type="ECO:0000313" key="4">
    <source>
        <dbReference type="WBParaSite" id="NBR_0001211001-mRNA-1"/>
    </source>
</evidence>
<evidence type="ECO:0000256" key="1">
    <source>
        <dbReference type="SAM" id="SignalP"/>
    </source>
</evidence>
<keyword evidence="3" id="KW-1185">Reference proteome</keyword>
<evidence type="ECO:0000313" key="2">
    <source>
        <dbReference type="EMBL" id="VDL75700.1"/>
    </source>
</evidence>
<name>A0A0N4Y7H5_NIPBR</name>
<dbReference type="WBParaSite" id="NBR_0001211001-mRNA-1">
    <property type="protein sequence ID" value="NBR_0001211001-mRNA-1"/>
    <property type="gene ID" value="NBR_0001211001"/>
</dbReference>
<organism evidence="4">
    <name type="scientific">Nippostrongylus brasiliensis</name>
    <name type="common">Rat hookworm</name>
    <dbReference type="NCBI Taxonomy" id="27835"/>
    <lineage>
        <taxon>Eukaryota</taxon>
        <taxon>Metazoa</taxon>
        <taxon>Ecdysozoa</taxon>
        <taxon>Nematoda</taxon>
        <taxon>Chromadorea</taxon>
        <taxon>Rhabditida</taxon>
        <taxon>Rhabditina</taxon>
        <taxon>Rhabditomorpha</taxon>
        <taxon>Strongyloidea</taxon>
        <taxon>Heligmosomidae</taxon>
        <taxon>Nippostrongylus</taxon>
    </lineage>
</organism>
<feature type="signal peptide" evidence="1">
    <location>
        <begin position="1"/>
        <end position="16"/>
    </location>
</feature>
<feature type="chain" id="PRO_5043125551" evidence="1">
    <location>
        <begin position="17"/>
        <end position="187"/>
    </location>
</feature>
<accession>A0A0N4Y7H5</accession>
<dbReference type="AlphaFoldDB" id="A0A0N4Y7H5"/>
<dbReference type="STRING" id="27835.A0A0N4Y7H5"/>
<proteinExistence type="predicted"/>
<dbReference type="EMBL" id="UYSL01020676">
    <property type="protein sequence ID" value="VDL75700.1"/>
    <property type="molecule type" value="Genomic_DNA"/>
</dbReference>
<gene>
    <name evidence="2" type="ORF">NBR_LOCUS12111</name>
</gene>